<evidence type="ECO:0000259" key="1">
    <source>
        <dbReference type="PROSITE" id="PS51725"/>
    </source>
</evidence>
<dbReference type="SUPFAM" id="SSF54909">
    <property type="entry name" value="Dimeric alpha+beta barrel"/>
    <property type="match status" value="1"/>
</dbReference>
<reference evidence="3" key="1">
    <citation type="journal article" date="2019" name="Int. J. Syst. Evol. Microbiol.">
        <title>The Global Catalogue of Microorganisms (GCM) 10K type strain sequencing project: providing services to taxonomists for standard genome sequencing and annotation.</title>
        <authorList>
            <consortium name="The Broad Institute Genomics Platform"/>
            <consortium name="The Broad Institute Genome Sequencing Center for Infectious Disease"/>
            <person name="Wu L."/>
            <person name="Ma J."/>
        </authorList>
    </citation>
    <scope>NUCLEOTIDE SEQUENCE [LARGE SCALE GENOMIC DNA]</scope>
    <source>
        <strain evidence="3">CGMCC 4.7132</strain>
    </source>
</reference>
<comment type="caution">
    <text evidence="2">The sequence shown here is derived from an EMBL/GenBank/DDBJ whole genome shotgun (WGS) entry which is preliminary data.</text>
</comment>
<accession>A0ABV9CJI3</accession>
<name>A0ABV9CJI3_9ACTN</name>
<feature type="domain" description="ABM" evidence="1">
    <location>
        <begin position="5"/>
        <end position="95"/>
    </location>
</feature>
<keyword evidence="3" id="KW-1185">Reference proteome</keyword>
<dbReference type="RefSeq" id="WP_380842446.1">
    <property type="nucleotide sequence ID" value="NZ_JBHSFP010000014.1"/>
</dbReference>
<dbReference type="InterPro" id="IPR007138">
    <property type="entry name" value="ABM_dom"/>
</dbReference>
<dbReference type="GO" id="GO:0004497">
    <property type="term" value="F:monooxygenase activity"/>
    <property type="evidence" value="ECO:0007669"/>
    <property type="project" value="UniProtKB-KW"/>
</dbReference>
<evidence type="ECO:0000313" key="3">
    <source>
        <dbReference type="Proteomes" id="UP001596004"/>
    </source>
</evidence>
<dbReference type="EMBL" id="JBHSFP010000014">
    <property type="protein sequence ID" value="MFC4533226.1"/>
    <property type="molecule type" value="Genomic_DNA"/>
</dbReference>
<dbReference type="PROSITE" id="PS51725">
    <property type="entry name" value="ABM"/>
    <property type="match status" value="1"/>
</dbReference>
<dbReference type="InterPro" id="IPR011008">
    <property type="entry name" value="Dimeric_a/b-barrel"/>
</dbReference>
<dbReference type="Gene3D" id="3.30.70.100">
    <property type="match status" value="1"/>
</dbReference>
<protein>
    <submittedName>
        <fullName evidence="2">Antibiotic biosynthesis monooxygenase family protein</fullName>
        <ecNumber evidence="2">1.14.-.-</ecNumber>
    </submittedName>
</protein>
<organism evidence="2 3">
    <name type="scientific">Sphaerisporangium dianthi</name>
    <dbReference type="NCBI Taxonomy" id="1436120"/>
    <lineage>
        <taxon>Bacteria</taxon>
        <taxon>Bacillati</taxon>
        <taxon>Actinomycetota</taxon>
        <taxon>Actinomycetes</taxon>
        <taxon>Streptosporangiales</taxon>
        <taxon>Streptosporangiaceae</taxon>
        <taxon>Sphaerisporangium</taxon>
    </lineage>
</organism>
<proteinExistence type="predicted"/>
<dbReference type="Proteomes" id="UP001596004">
    <property type="component" value="Unassembled WGS sequence"/>
</dbReference>
<keyword evidence="2" id="KW-0560">Oxidoreductase</keyword>
<gene>
    <name evidence="2" type="ORF">ACFO60_20835</name>
</gene>
<dbReference type="Pfam" id="PF03992">
    <property type="entry name" value="ABM"/>
    <property type="match status" value="1"/>
</dbReference>
<keyword evidence="2" id="KW-0503">Monooxygenase</keyword>
<evidence type="ECO:0000313" key="2">
    <source>
        <dbReference type="EMBL" id="MFC4533226.1"/>
    </source>
</evidence>
<sequence>MSNRVRVLLHTLAPDEGPDGLVAAYHRISEELSGTPGLLGNELMHSVLDPGAFVVMSEWESLAAFRAWEEGAAHRPTTAPLRPYQDRRRQDRYGMYEVVARY</sequence>
<dbReference type="EC" id="1.14.-.-" evidence="2"/>